<feature type="active site" evidence="10 11">
    <location>
        <position position="891"/>
    </location>
</feature>
<dbReference type="PROSITE" id="PS50199">
    <property type="entry name" value="ZF_RANBP2_2"/>
    <property type="match status" value="7"/>
</dbReference>
<dbReference type="EMBL" id="JAFNEN010000066">
    <property type="protein sequence ID" value="KAG8196652.1"/>
    <property type="molecule type" value="Genomic_DNA"/>
</dbReference>
<feature type="compositionally biased region" description="Low complexity" evidence="13">
    <location>
        <begin position="542"/>
        <end position="555"/>
    </location>
</feature>
<dbReference type="PROSITE" id="PS00139">
    <property type="entry name" value="THIOL_PROTEASE_CYS"/>
    <property type="match status" value="1"/>
</dbReference>
<keyword evidence="6 12" id="KW-0863">Zinc-finger</keyword>
<sequence>MGSNASVLQWHCKNCTSINPTERGSCLVCGDRRRAPTENPKLVQEIPHRIRSNAPSHSKKPIPGSQKEVEEIELSYVVCAPTPDRALNSITADDQNRFSPKAKLRPKKEKIKKAVSTTSEVSADTPVKNRSVSWHGMPLLDINQASGAALSHLFVNLAESIKEEASGDSNFKLSSTDERKKDKINFLEKTFVKCIRKKTAKWKCNQCFFLNLETCSECVVCASRKDDVVDLCSSSDYDLPSTPTPDSGVDISSSHNALAQQTDHIFRWFCHHCHNYNPSTTESCILCNCKRKRNDLKSKVRDTFAELKNFGAYGISPQNALAKLSQLKNSLFENDADPFVASHYVSPRHLPKLDSKWTCESCQFLNISSTNQCIICETPKHNNVTYVCSNELTDFLNSQSVPAKRTELSHNRSPKRQRSSAQKRNRAKVSRHNSDGSSTTPKEQENKDNPVNGAHSAEDVMLVDIEAENEVPWSCKRCTYENSGSLTRCEICETPRKPNIPTTLPRNAFSLGYLSELKNSLNNSADTQNRSPPLSRRSKSFSEVPSRSPSQPVPVKQENGMNGHSADLSSPKTDILCGEDLTRMSASEETWVCNACCFTCNPGWATTCQNCDTAAAAAINSNRISDRRDSNRERYSRSSSAESGRHLSQLLGVPVVDQWTCVKCTLINSSNERFCCACGGSKLNSTSSRQFKTLKPNESWVCSSCTLRNPQSLTECRVCSTSRFESDNSNQPPLSNRTLRHRDRVNNQNDSWECTSCTFVNSNDKVMCEVCQTSRSIISLRPDSSRPHTTSSQGESELTEDLRNVEENFARLQWHEIITFCKQNNEFFIDDSFPPLPKSLYYNPEEPRDESVDQWLRPTEITCDPYEEQIKWAVFRTPMPSDISQGILGNCWLLSALAVLAEKPELVEQVMVTRTICPQGAYQVRLCKDGCWTTVLVDDLLPCNSRGKLLYSKAKRKQLWVPLIEKAVAKLHGCYEALVSGRAIEGLSTLTGAPCESIPLQPSSIPNEEGIDHDLIWVQLLSCRDAGFLMGASCGGGNMQVNDQDYHAVGLRPRHAYSVLDVQNIQELRLVRLRNPWGHYSWRGDWSDGSHLWTPELREQLIPHGADEGVFWMSFQDVIKYFDCIDICKVKSDWNEVRLQGVLPPHTDKECLAVTALTVLDATEVEFSLFQEGQRNAERSQRSQLDLCVVVFRTSDPSRGQVGALIKHSKRQVRGFVGCHAMLEPGMYIVVCLAFNHWHTSLNTFDQFPRFLLAIHSSKRLLVEKVLPMPHILADAIILLTVAKGQRHEGREGMTAYYLTKGWAGLVVVLENRLPDRCIQVICDCSESMNVVSTRATLRTVDSIPPLHRQVIIVLTQLEGSGGFSIAHRLTHRVSYSGGLHDWGPPGTNHVPPIDRKVFGLHAPRPL</sequence>
<dbReference type="GO" id="GO:0008270">
    <property type="term" value="F:zinc ion binding"/>
    <property type="evidence" value="ECO:0007669"/>
    <property type="project" value="UniProtKB-KW"/>
</dbReference>
<dbReference type="Gene3D" id="3.90.70.10">
    <property type="entry name" value="Cysteine proteinases"/>
    <property type="match status" value="1"/>
</dbReference>
<dbReference type="SMART" id="SM00547">
    <property type="entry name" value="ZnF_RBZ"/>
    <property type="match status" value="8"/>
</dbReference>
<keyword evidence="4" id="KW-0479">Metal-binding</keyword>
<proteinExistence type="inferred from homology"/>
<evidence type="ECO:0000256" key="5">
    <source>
        <dbReference type="ARBA" id="ARBA00022737"/>
    </source>
</evidence>
<feature type="domain" description="RanBP2-type" evidence="14">
    <location>
        <begin position="748"/>
        <end position="777"/>
    </location>
</feature>
<comment type="similarity">
    <text evidence="1">Belongs to the peptidase C2 family.</text>
</comment>
<keyword evidence="2" id="KW-0597">Phosphoprotein</keyword>
<feature type="domain" description="Calpain catalytic" evidence="15">
    <location>
        <begin position="827"/>
        <end position="1131"/>
    </location>
</feature>
<evidence type="ECO:0000256" key="13">
    <source>
        <dbReference type="SAM" id="MobiDB-lite"/>
    </source>
</evidence>
<evidence type="ECO:0000256" key="1">
    <source>
        <dbReference type="ARBA" id="ARBA00007623"/>
    </source>
</evidence>
<feature type="region of interest" description="Disordered" evidence="13">
    <location>
        <begin position="401"/>
        <end position="454"/>
    </location>
</feature>
<dbReference type="Pfam" id="PF00648">
    <property type="entry name" value="Peptidase_C2"/>
    <property type="match status" value="1"/>
</dbReference>
<dbReference type="GO" id="GO:0004198">
    <property type="term" value="F:calcium-dependent cysteine-type endopeptidase activity"/>
    <property type="evidence" value="ECO:0007669"/>
    <property type="project" value="InterPro"/>
</dbReference>
<dbReference type="FunFam" id="3.90.70.10:FF:000010">
    <property type="entry name" value="Calpain 15"/>
    <property type="match status" value="1"/>
</dbReference>
<dbReference type="GO" id="GO:0006508">
    <property type="term" value="P:proteolysis"/>
    <property type="evidence" value="ECO:0007669"/>
    <property type="project" value="UniProtKB-KW"/>
</dbReference>
<reference evidence="16 17" key="1">
    <citation type="journal article" date="2022" name="Nat. Ecol. Evol.">
        <title>A masculinizing supergene underlies an exaggerated male reproductive morph in a spider.</title>
        <authorList>
            <person name="Hendrickx F."/>
            <person name="De Corte Z."/>
            <person name="Sonet G."/>
            <person name="Van Belleghem S.M."/>
            <person name="Kostlbacher S."/>
            <person name="Vangestel C."/>
        </authorList>
    </citation>
    <scope>NUCLEOTIDE SEQUENCE [LARGE SCALE GENOMIC DNA]</scope>
    <source>
        <strain evidence="16">W744_W776</strain>
    </source>
</reference>
<feature type="compositionally biased region" description="Polar residues" evidence="13">
    <location>
        <begin position="522"/>
        <end position="532"/>
    </location>
</feature>
<evidence type="ECO:0000259" key="15">
    <source>
        <dbReference type="PROSITE" id="PS50203"/>
    </source>
</evidence>
<evidence type="ECO:0000256" key="11">
    <source>
        <dbReference type="PROSITE-ProRule" id="PRU00239"/>
    </source>
</evidence>
<dbReference type="InterPro" id="IPR022684">
    <property type="entry name" value="Calpain_cysteine_protease"/>
</dbReference>
<evidence type="ECO:0008006" key="18">
    <source>
        <dbReference type="Google" id="ProtNLM"/>
    </source>
</evidence>
<evidence type="ECO:0000256" key="2">
    <source>
        <dbReference type="ARBA" id="ARBA00022553"/>
    </source>
</evidence>
<keyword evidence="5" id="KW-0677">Repeat</keyword>
<dbReference type="PROSITE" id="PS01358">
    <property type="entry name" value="ZF_RANBP2_1"/>
    <property type="match status" value="9"/>
</dbReference>
<protein>
    <recommendedName>
        <fullName evidence="18">Calpain-D</fullName>
    </recommendedName>
</protein>
<feature type="region of interest" description="Disordered" evidence="13">
    <location>
        <begin position="522"/>
        <end position="567"/>
    </location>
</feature>
<dbReference type="SMART" id="SM00230">
    <property type="entry name" value="CysPc"/>
    <property type="match status" value="1"/>
</dbReference>
<name>A0AAV6VL91_9ARAC</name>
<keyword evidence="17" id="KW-1185">Reference proteome</keyword>
<evidence type="ECO:0000256" key="6">
    <source>
        <dbReference type="ARBA" id="ARBA00022771"/>
    </source>
</evidence>
<dbReference type="SUPFAM" id="SSF54001">
    <property type="entry name" value="Cysteine proteinases"/>
    <property type="match status" value="1"/>
</dbReference>
<feature type="active site" evidence="10 11">
    <location>
        <position position="1055"/>
    </location>
</feature>
<feature type="compositionally biased region" description="Basic residues" evidence="13">
    <location>
        <begin position="100"/>
        <end position="113"/>
    </location>
</feature>
<feature type="domain" description="RanBP2-type" evidence="14">
    <location>
        <begin position="4"/>
        <end position="35"/>
    </location>
</feature>
<evidence type="ECO:0000256" key="10">
    <source>
        <dbReference type="PIRSR" id="PIRSR622684-1"/>
    </source>
</evidence>
<dbReference type="PANTHER" id="PTHR10183:SF382">
    <property type="entry name" value="CALPAIN-15"/>
    <property type="match status" value="1"/>
</dbReference>
<feature type="domain" description="RanBP2-type" evidence="14">
    <location>
        <begin position="655"/>
        <end position="684"/>
    </location>
</feature>
<keyword evidence="8 11" id="KW-0788">Thiol protease</keyword>
<evidence type="ECO:0000256" key="9">
    <source>
        <dbReference type="ARBA" id="ARBA00022833"/>
    </source>
</evidence>
<dbReference type="Gene3D" id="4.10.1060.10">
    <property type="entry name" value="Zinc finger, RanBP2-type"/>
    <property type="match status" value="3"/>
</dbReference>
<dbReference type="GO" id="GO:0005737">
    <property type="term" value="C:cytoplasm"/>
    <property type="evidence" value="ECO:0007669"/>
    <property type="project" value="TreeGrafter"/>
</dbReference>
<dbReference type="PRINTS" id="PR00704">
    <property type="entry name" value="CALPAIN"/>
</dbReference>
<feature type="compositionally biased region" description="Basic residues" evidence="13">
    <location>
        <begin position="412"/>
        <end position="431"/>
    </location>
</feature>
<dbReference type="PANTHER" id="PTHR10183">
    <property type="entry name" value="CALPAIN"/>
    <property type="match status" value="1"/>
</dbReference>
<dbReference type="InterPro" id="IPR036443">
    <property type="entry name" value="Znf_RanBP2_sf"/>
</dbReference>
<gene>
    <name evidence="16" type="ORF">JTE90_006562</name>
</gene>
<organism evidence="16 17">
    <name type="scientific">Oedothorax gibbosus</name>
    <dbReference type="NCBI Taxonomy" id="931172"/>
    <lineage>
        <taxon>Eukaryota</taxon>
        <taxon>Metazoa</taxon>
        <taxon>Ecdysozoa</taxon>
        <taxon>Arthropoda</taxon>
        <taxon>Chelicerata</taxon>
        <taxon>Arachnida</taxon>
        <taxon>Araneae</taxon>
        <taxon>Araneomorphae</taxon>
        <taxon>Entelegynae</taxon>
        <taxon>Araneoidea</taxon>
        <taxon>Linyphiidae</taxon>
        <taxon>Erigoninae</taxon>
        <taxon>Oedothorax</taxon>
    </lineage>
</organism>
<feature type="active site" evidence="10 11">
    <location>
        <position position="1075"/>
    </location>
</feature>
<dbReference type="InterPro" id="IPR001876">
    <property type="entry name" value="Znf_RanBP2"/>
</dbReference>
<evidence type="ECO:0000256" key="7">
    <source>
        <dbReference type="ARBA" id="ARBA00022801"/>
    </source>
</evidence>
<accession>A0AAV6VL91</accession>
<dbReference type="Gene3D" id="2.30.30.380">
    <property type="entry name" value="Zn-finger domain of Sec23/24"/>
    <property type="match status" value="2"/>
</dbReference>
<feature type="domain" description="RanBP2-type" evidence="14">
    <location>
        <begin position="198"/>
        <end position="227"/>
    </location>
</feature>
<dbReference type="InterPro" id="IPR001300">
    <property type="entry name" value="Peptidase_C2_calpain_cat"/>
</dbReference>
<feature type="domain" description="RanBP2-type" evidence="14">
    <location>
        <begin position="352"/>
        <end position="382"/>
    </location>
</feature>
<feature type="domain" description="RanBP2-type" evidence="14">
    <location>
        <begin position="695"/>
        <end position="725"/>
    </location>
</feature>
<keyword evidence="7 11" id="KW-0378">Hydrolase</keyword>
<feature type="compositionally biased region" description="Polar residues" evidence="13">
    <location>
        <begin position="787"/>
        <end position="796"/>
    </location>
</feature>
<dbReference type="CDD" id="cd00044">
    <property type="entry name" value="CysPc"/>
    <property type="match status" value="1"/>
</dbReference>
<evidence type="ECO:0000259" key="14">
    <source>
        <dbReference type="PROSITE" id="PS50199"/>
    </source>
</evidence>
<evidence type="ECO:0000256" key="4">
    <source>
        <dbReference type="ARBA" id="ARBA00022723"/>
    </source>
</evidence>
<dbReference type="SUPFAM" id="SSF90209">
    <property type="entry name" value="Ran binding protein zinc finger-like"/>
    <property type="match status" value="2"/>
</dbReference>
<feature type="region of interest" description="Disordered" evidence="13">
    <location>
        <begin position="781"/>
        <end position="800"/>
    </location>
</feature>
<evidence type="ECO:0000256" key="12">
    <source>
        <dbReference type="PROSITE-ProRule" id="PRU00322"/>
    </source>
</evidence>
<evidence type="ECO:0000313" key="16">
    <source>
        <dbReference type="EMBL" id="KAG8196652.1"/>
    </source>
</evidence>
<evidence type="ECO:0000313" key="17">
    <source>
        <dbReference type="Proteomes" id="UP000827092"/>
    </source>
</evidence>
<dbReference type="Proteomes" id="UP000827092">
    <property type="component" value="Unassembled WGS sequence"/>
</dbReference>
<comment type="caution">
    <text evidence="16">The sequence shown here is derived from an EMBL/GenBank/DDBJ whole genome shotgun (WGS) entry which is preliminary data.</text>
</comment>
<keyword evidence="3 11" id="KW-0645">Protease</keyword>
<keyword evidence="9" id="KW-0862">Zinc</keyword>
<feature type="region of interest" description="Disordered" evidence="13">
    <location>
        <begin position="92"/>
        <end position="117"/>
    </location>
</feature>
<feature type="domain" description="RanBP2-type" evidence="14">
    <location>
        <begin position="467"/>
        <end position="498"/>
    </location>
</feature>
<dbReference type="InterPro" id="IPR000169">
    <property type="entry name" value="Pept_cys_AS"/>
</dbReference>
<dbReference type="Pfam" id="PF00641">
    <property type="entry name" value="Zn_ribbon_RanBP"/>
    <property type="match status" value="5"/>
</dbReference>
<evidence type="ECO:0000256" key="3">
    <source>
        <dbReference type="ARBA" id="ARBA00022670"/>
    </source>
</evidence>
<evidence type="ECO:0000256" key="8">
    <source>
        <dbReference type="ARBA" id="ARBA00022807"/>
    </source>
</evidence>
<dbReference type="InterPro" id="IPR038765">
    <property type="entry name" value="Papain-like_cys_pep_sf"/>
</dbReference>
<dbReference type="PROSITE" id="PS50203">
    <property type="entry name" value="CALPAIN_CAT"/>
    <property type="match status" value="1"/>
</dbReference>